<evidence type="ECO:0000313" key="2">
    <source>
        <dbReference type="EMBL" id="GAA4461949.1"/>
    </source>
</evidence>
<comment type="caution">
    <text evidence="2">The sequence shown here is derived from an EMBL/GenBank/DDBJ whole genome shotgun (WGS) entry which is preliminary data.</text>
</comment>
<dbReference type="PROSITE" id="PS51257">
    <property type="entry name" value="PROKAR_LIPOPROTEIN"/>
    <property type="match status" value="1"/>
</dbReference>
<dbReference type="EMBL" id="BAABGA010000058">
    <property type="protein sequence ID" value="GAA4461949.1"/>
    <property type="molecule type" value="Genomic_DNA"/>
</dbReference>
<feature type="chain" id="PRO_5045044647" description="Secreted protein" evidence="1">
    <location>
        <begin position="20"/>
        <end position="60"/>
    </location>
</feature>
<keyword evidence="1" id="KW-0732">Signal</keyword>
<sequence length="60" mass="6255">MKILSVAVLLLFGSILCGCDDESNRTVTDGADAQAIADYEAALAAATTGVSEEEMTEEED</sequence>
<organism evidence="2 3">
    <name type="scientific">Novipirellula rosea</name>
    <dbReference type="NCBI Taxonomy" id="1031540"/>
    <lineage>
        <taxon>Bacteria</taxon>
        <taxon>Pseudomonadati</taxon>
        <taxon>Planctomycetota</taxon>
        <taxon>Planctomycetia</taxon>
        <taxon>Pirellulales</taxon>
        <taxon>Pirellulaceae</taxon>
        <taxon>Novipirellula</taxon>
    </lineage>
</organism>
<feature type="signal peptide" evidence="1">
    <location>
        <begin position="1"/>
        <end position="19"/>
    </location>
</feature>
<protein>
    <recommendedName>
        <fullName evidence="4">Secreted protein</fullName>
    </recommendedName>
</protein>
<proteinExistence type="predicted"/>
<name>A0ABP8N633_9BACT</name>
<evidence type="ECO:0000313" key="3">
    <source>
        <dbReference type="Proteomes" id="UP001500840"/>
    </source>
</evidence>
<dbReference type="RefSeq" id="WP_345325725.1">
    <property type="nucleotide sequence ID" value="NZ_BAABGA010000058.1"/>
</dbReference>
<keyword evidence="3" id="KW-1185">Reference proteome</keyword>
<dbReference type="Proteomes" id="UP001500840">
    <property type="component" value="Unassembled WGS sequence"/>
</dbReference>
<reference evidence="3" key="1">
    <citation type="journal article" date="2019" name="Int. J. Syst. Evol. Microbiol.">
        <title>The Global Catalogue of Microorganisms (GCM) 10K type strain sequencing project: providing services to taxonomists for standard genome sequencing and annotation.</title>
        <authorList>
            <consortium name="The Broad Institute Genomics Platform"/>
            <consortium name="The Broad Institute Genome Sequencing Center for Infectious Disease"/>
            <person name="Wu L."/>
            <person name="Ma J."/>
        </authorList>
    </citation>
    <scope>NUCLEOTIDE SEQUENCE [LARGE SCALE GENOMIC DNA]</scope>
    <source>
        <strain evidence="3">JCM 17759</strain>
    </source>
</reference>
<gene>
    <name evidence="2" type="ORF">GCM10023156_45190</name>
</gene>
<evidence type="ECO:0008006" key="4">
    <source>
        <dbReference type="Google" id="ProtNLM"/>
    </source>
</evidence>
<evidence type="ECO:0000256" key="1">
    <source>
        <dbReference type="SAM" id="SignalP"/>
    </source>
</evidence>
<accession>A0ABP8N633</accession>